<keyword evidence="3" id="KW-1185">Reference proteome</keyword>
<sequence>MRSWLADFLGGFVAYGLSFTSLFVVLSTASAQQTGGERNWDAFLPPPVRVAHVGSLGEPNGPGDPVQPAYETTESTPRRSSRRVASSKESPTLARPIRNSSVAPENRSAQSDGVAQSDETTQSDKTTQSVEMRRGEVERAAYVEMESSVLDQDGQWLAPSEPRWMPASAYPMAAASPPHRVIQAPRSTPAPSAVPRSGGETWMVHPTTSGYNSSGYSSGGPAGSNAMSHVYHAGTSAVAGVHRHLPEMPGVENDPQSVGPGHLGLGTHWLKTRPRPRQTIPGATVEPGWKTPYSYGYFGSEGKRHWTRQHGYRDRYLQWTLR</sequence>
<reference evidence="2 3" key="1">
    <citation type="journal article" date="2013" name="Mar. Genomics">
        <title>Expression of sulfatases in Rhodopirellula baltica and the diversity of sulfatases in the genus Rhodopirellula.</title>
        <authorList>
            <person name="Wegner C.E."/>
            <person name="Richter-Heitmann T."/>
            <person name="Klindworth A."/>
            <person name="Klockow C."/>
            <person name="Richter M."/>
            <person name="Achstetter T."/>
            <person name="Glockner F.O."/>
            <person name="Harder J."/>
        </authorList>
    </citation>
    <scope>NUCLEOTIDE SEQUENCE [LARGE SCALE GENOMIC DNA]</scope>
    <source>
        <strain evidence="2 3">SM41</strain>
    </source>
</reference>
<dbReference type="Proteomes" id="UP000011885">
    <property type="component" value="Unassembled WGS sequence"/>
</dbReference>
<organism evidence="2 3">
    <name type="scientific">Rhodopirellula sallentina SM41</name>
    <dbReference type="NCBI Taxonomy" id="1263870"/>
    <lineage>
        <taxon>Bacteria</taxon>
        <taxon>Pseudomonadati</taxon>
        <taxon>Planctomycetota</taxon>
        <taxon>Planctomycetia</taxon>
        <taxon>Pirellulales</taxon>
        <taxon>Pirellulaceae</taxon>
        <taxon>Rhodopirellula</taxon>
    </lineage>
</organism>
<protein>
    <submittedName>
        <fullName evidence="2">Putative secreted protein</fullName>
    </submittedName>
</protein>
<name>M5UAT6_9BACT</name>
<evidence type="ECO:0000313" key="3">
    <source>
        <dbReference type="Proteomes" id="UP000011885"/>
    </source>
</evidence>
<evidence type="ECO:0000313" key="2">
    <source>
        <dbReference type="EMBL" id="EMI53108.1"/>
    </source>
</evidence>
<feature type="compositionally biased region" description="Polar residues" evidence="1">
    <location>
        <begin position="98"/>
        <end position="130"/>
    </location>
</feature>
<proteinExistence type="predicted"/>
<dbReference type="AlphaFoldDB" id="M5UAT6"/>
<evidence type="ECO:0000256" key="1">
    <source>
        <dbReference type="SAM" id="MobiDB-lite"/>
    </source>
</evidence>
<comment type="caution">
    <text evidence="2">The sequence shown here is derived from an EMBL/GenBank/DDBJ whole genome shotgun (WGS) entry which is preliminary data.</text>
</comment>
<dbReference type="EMBL" id="ANOH01000383">
    <property type="protein sequence ID" value="EMI53108.1"/>
    <property type="molecule type" value="Genomic_DNA"/>
</dbReference>
<dbReference type="PATRIC" id="fig|1263870.3.peg.5800"/>
<feature type="region of interest" description="Disordered" evidence="1">
    <location>
        <begin position="51"/>
        <end position="134"/>
    </location>
</feature>
<dbReference type="RefSeq" id="WP_008686382.1">
    <property type="nucleotide sequence ID" value="NZ_ANOH01000383.1"/>
</dbReference>
<gene>
    <name evidence="2" type="ORF">RSSM_05472</name>
</gene>
<accession>M5UAT6</accession>